<gene>
    <name evidence="1" type="ORF">FRT60_07735</name>
</gene>
<evidence type="ECO:0000313" key="1">
    <source>
        <dbReference type="EMBL" id="MRJ20229.1"/>
    </source>
</evidence>
<reference evidence="1 2" key="1">
    <citation type="submission" date="2019-08" db="EMBL/GenBank/DDBJ databases">
        <title>Pseudomonas haemolytica sp. nov. isolated from raw milk and skim milk concentrate.</title>
        <authorList>
            <person name="Hofmann K."/>
            <person name="Huptas C."/>
            <person name="Doll E."/>
            <person name="Scherer S."/>
            <person name="Wenning M."/>
        </authorList>
    </citation>
    <scope>NUCLEOTIDE SEQUENCE [LARGE SCALE GENOMIC DNA]</scope>
    <source>
        <strain evidence="1 2">DSM 108988</strain>
    </source>
</reference>
<organism evidence="1 2">
    <name type="scientific">Pseudomonas haemolytica</name>
    <dbReference type="NCBI Taxonomy" id="2600065"/>
    <lineage>
        <taxon>Bacteria</taxon>
        <taxon>Pseudomonadati</taxon>
        <taxon>Pseudomonadota</taxon>
        <taxon>Gammaproteobacteria</taxon>
        <taxon>Pseudomonadales</taxon>
        <taxon>Pseudomonadaceae</taxon>
        <taxon>Pseudomonas</taxon>
    </lineage>
</organism>
<sequence length="84" mass="10002">MLRIKKAARLRTKLQKHNNQDTRVTVESQCSQCKKGKGERWKAIRRSLEAFLIRQVFIDAWENRQEYWEFACEIVSKLFEALGS</sequence>
<accession>A0A646NW76</accession>
<protein>
    <submittedName>
        <fullName evidence="1">Uncharacterized protein</fullName>
    </submittedName>
</protein>
<dbReference type="RefSeq" id="WP_137270617.1">
    <property type="nucleotide sequence ID" value="NZ_VOIX01000003.1"/>
</dbReference>
<dbReference type="EMBL" id="VOIX01000003">
    <property type="protein sequence ID" value="MRJ20229.1"/>
    <property type="molecule type" value="Genomic_DNA"/>
</dbReference>
<dbReference type="Proteomes" id="UP000432048">
    <property type="component" value="Unassembled WGS sequence"/>
</dbReference>
<dbReference type="AlphaFoldDB" id="A0A646NW76"/>
<proteinExistence type="predicted"/>
<evidence type="ECO:0000313" key="2">
    <source>
        <dbReference type="Proteomes" id="UP000432048"/>
    </source>
</evidence>
<comment type="caution">
    <text evidence="1">The sequence shown here is derived from an EMBL/GenBank/DDBJ whole genome shotgun (WGS) entry which is preliminary data.</text>
</comment>
<name>A0A646NW76_9PSED</name>